<sequence>MATFLPFNNVGRLPLALRYPSVSRWYRQLDAHATPFNGLDAPELRPARSQAEPN</sequence>
<evidence type="ECO:0000313" key="2">
    <source>
        <dbReference type="EMBL" id="MET2832219.1"/>
    </source>
</evidence>
<evidence type="ECO:0008006" key="4">
    <source>
        <dbReference type="Google" id="ProtNLM"/>
    </source>
</evidence>
<evidence type="ECO:0000256" key="1">
    <source>
        <dbReference type="SAM" id="MobiDB-lite"/>
    </source>
</evidence>
<dbReference type="EMBL" id="JBEWSZ010000008">
    <property type="protein sequence ID" value="MET2832219.1"/>
    <property type="molecule type" value="Genomic_DNA"/>
</dbReference>
<dbReference type="Proteomes" id="UP001548832">
    <property type="component" value="Unassembled WGS sequence"/>
</dbReference>
<keyword evidence="3" id="KW-1185">Reference proteome</keyword>
<accession>A0ABV2DQS6</accession>
<feature type="region of interest" description="Disordered" evidence="1">
    <location>
        <begin position="35"/>
        <end position="54"/>
    </location>
</feature>
<proteinExistence type="predicted"/>
<name>A0ABV2DQS6_9HYPH</name>
<evidence type="ECO:0000313" key="3">
    <source>
        <dbReference type="Proteomes" id="UP001548832"/>
    </source>
</evidence>
<gene>
    <name evidence="2" type="ORF">ABVQ20_35275</name>
</gene>
<comment type="caution">
    <text evidence="2">The sequence shown here is derived from an EMBL/GenBank/DDBJ whole genome shotgun (WGS) entry which is preliminary data.</text>
</comment>
<reference evidence="2 3" key="1">
    <citation type="submission" date="2024-06" db="EMBL/GenBank/DDBJ databases">
        <authorList>
            <person name="Kim D.-U."/>
        </authorList>
    </citation>
    <scope>NUCLEOTIDE SEQUENCE [LARGE SCALE GENOMIC DNA]</scope>
    <source>
        <strain evidence="2 3">KACC15460</strain>
    </source>
</reference>
<protein>
    <recommendedName>
        <fullName evidence="4">Glutathione S-transferase</fullName>
    </recommendedName>
</protein>
<organism evidence="2 3">
    <name type="scientific">Mesorhizobium shangrilense</name>
    <dbReference type="NCBI Taxonomy" id="460060"/>
    <lineage>
        <taxon>Bacteria</taxon>
        <taxon>Pseudomonadati</taxon>
        <taxon>Pseudomonadota</taxon>
        <taxon>Alphaproteobacteria</taxon>
        <taxon>Hyphomicrobiales</taxon>
        <taxon>Phyllobacteriaceae</taxon>
        <taxon>Mesorhizobium</taxon>
    </lineage>
</organism>
<dbReference type="RefSeq" id="WP_354464443.1">
    <property type="nucleotide sequence ID" value="NZ_JBEWSZ010000008.1"/>
</dbReference>